<comment type="caution">
    <text evidence="3">The sequence shown here is derived from an EMBL/GenBank/DDBJ whole genome shotgun (WGS) entry which is preliminary data.</text>
</comment>
<keyword evidence="4" id="KW-1185">Reference proteome</keyword>
<feature type="coiled-coil region" evidence="1">
    <location>
        <begin position="163"/>
        <end position="194"/>
    </location>
</feature>
<reference evidence="3 4" key="1">
    <citation type="submission" date="2021-08" db="EMBL/GenBank/DDBJ databases">
        <title>Muricauda profundi sp. nov., a marine bacterium isolated from deep seawater of the Mariana Trench.</title>
        <authorList>
            <person name="Wei Y."/>
        </authorList>
    </citation>
    <scope>NUCLEOTIDE SEQUENCE [LARGE SCALE GENOMIC DNA]</scope>
    <source>
        <strain evidence="3 4">W52</strain>
    </source>
</reference>
<accession>A0ABS7EUI8</accession>
<dbReference type="RefSeq" id="WP_220114025.1">
    <property type="nucleotide sequence ID" value="NZ_JAHZSV010000015.1"/>
</dbReference>
<keyword evidence="1" id="KW-0175">Coiled coil</keyword>
<evidence type="ECO:0000256" key="1">
    <source>
        <dbReference type="SAM" id="Coils"/>
    </source>
</evidence>
<keyword evidence="2" id="KW-1133">Transmembrane helix</keyword>
<dbReference type="EMBL" id="JAHZSV010000015">
    <property type="protein sequence ID" value="MBW8200538.1"/>
    <property type="molecule type" value="Genomic_DNA"/>
</dbReference>
<evidence type="ECO:0000313" key="4">
    <source>
        <dbReference type="Proteomes" id="UP001196136"/>
    </source>
</evidence>
<gene>
    <name evidence="3" type="ORF">K1F36_11910</name>
</gene>
<evidence type="ECO:0000313" key="3">
    <source>
        <dbReference type="EMBL" id="MBW8200538.1"/>
    </source>
</evidence>
<proteinExistence type="predicted"/>
<keyword evidence="2" id="KW-0472">Membrane</keyword>
<keyword evidence="2" id="KW-0812">Transmembrane</keyword>
<evidence type="ECO:0000256" key="2">
    <source>
        <dbReference type="SAM" id="Phobius"/>
    </source>
</evidence>
<name>A0ABS7EUI8_9FLAO</name>
<sequence>MSEFFKAELKDRFLEYALERSDYFQIYTLYDEFLRPNYSLEYVQKLVREILAYDSTLLDVMGGNGLDIFMLASTSSTEDFLEEGGFMNLYVKEEEKWDTFLGQLSGMPKLTKEEKKQIKKATPDLKREKLMLMGLISAVAVSFLFTLISIFNETLLKPEYVPADEFERRMEQLREQYILENQKLQLDLKEAQHVLDSLQK</sequence>
<protein>
    <submittedName>
        <fullName evidence="3">Uncharacterized protein</fullName>
    </submittedName>
</protein>
<organism evidence="3 4">
    <name type="scientific">Flagellimonas abyssi</name>
    <dbReference type="NCBI Taxonomy" id="2864871"/>
    <lineage>
        <taxon>Bacteria</taxon>
        <taxon>Pseudomonadati</taxon>
        <taxon>Bacteroidota</taxon>
        <taxon>Flavobacteriia</taxon>
        <taxon>Flavobacteriales</taxon>
        <taxon>Flavobacteriaceae</taxon>
        <taxon>Flagellimonas</taxon>
    </lineage>
</organism>
<feature type="transmembrane region" description="Helical" evidence="2">
    <location>
        <begin position="130"/>
        <end position="151"/>
    </location>
</feature>
<dbReference type="Proteomes" id="UP001196136">
    <property type="component" value="Unassembled WGS sequence"/>
</dbReference>